<dbReference type="AlphaFoldDB" id="A0A445E3W1"/>
<reference evidence="1 2" key="1">
    <citation type="submission" date="2019-01" db="EMBL/GenBank/DDBJ databases">
        <title>Sequencing of cultivated peanut Arachis hypogaea provides insights into genome evolution and oil improvement.</title>
        <authorList>
            <person name="Chen X."/>
        </authorList>
    </citation>
    <scope>NUCLEOTIDE SEQUENCE [LARGE SCALE GENOMIC DNA]</scope>
    <source>
        <strain evidence="2">cv. Fuhuasheng</strain>
        <tissue evidence="1">Leaves</tissue>
    </source>
</reference>
<keyword evidence="2" id="KW-1185">Reference proteome</keyword>
<evidence type="ECO:0000313" key="2">
    <source>
        <dbReference type="Proteomes" id="UP000289738"/>
    </source>
</evidence>
<proteinExistence type="predicted"/>
<sequence length="85" mass="9572">MSKSLSFENFAPSSPQLHVPLFLSPYPKTFLSILFTFPTHTYINNNTFYVSVLSLFGLFQPLDPSHLTLSSALSHTPKIISRVLE</sequence>
<dbReference type="Proteomes" id="UP000289738">
    <property type="component" value="Chromosome A03"/>
</dbReference>
<gene>
    <name evidence="1" type="ORF">Ahy_A03g016639</name>
</gene>
<organism evidence="1 2">
    <name type="scientific">Arachis hypogaea</name>
    <name type="common">Peanut</name>
    <dbReference type="NCBI Taxonomy" id="3818"/>
    <lineage>
        <taxon>Eukaryota</taxon>
        <taxon>Viridiplantae</taxon>
        <taxon>Streptophyta</taxon>
        <taxon>Embryophyta</taxon>
        <taxon>Tracheophyta</taxon>
        <taxon>Spermatophyta</taxon>
        <taxon>Magnoliopsida</taxon>
        <taxon>eudicotyledons</taxon>
        <taxon>Gunneridae</taxon>
        <taxon>Pentapetalae</taxon>
        <taxon>rosids</taxon>
        <taxon>fabids</taxon>
        <taxon>Fabales</taxon>
        <taxon>Fabaceae</taxon>
        <taxon>Papilionoideae</taxon>
        <taxon>50 kb inversion clade</taxon>
        <taxon>dalbergioids sensu lato</taxon>
        <taxon>Dalbergieae</taxon>
        <taxon>Pterocarpus clade</taxon>
        <taxon>Arachis</taxon>
    </lineage>
</organism>
<comment type="caution">
    <text evidence="1">The sequence shown here is derived from an EMBL/GenBank/DDBJ whole genome shotgun (WGS) entry which is preliminary data.</text>
</comment>
<name>A0A445E3W1_ARAHY</name>
<dbReference type="EMBL" id="SDMP01000003">
    <property type="protein sequence ID" value="RYR70128.1"/>
    <property type="molecule type" value="Genomic_DNA"/>
</dbReference>
<accession>A0A445E3W1</accession>
<protein>
    <submittedName>
        <fullName evidence="1">Uncharacterized protein</fullName>
    </submittedName>
</protein>
<evidence type="ECO:0000313" key="1">
    <source>
        <dbReference type="EMBL" id="RYR70128.1"/>
    </source>
</evidence>